<dbReference type="GeneID" id="20715835"/>
<dbReference type="KEGG" id="tot:TOT_030000676"/>
<dbReference type="Proteomes" id="UP000003786">
    <property type="component" value="Chromosome 3"/>
</dbReference>
<name>J4DPW5_THEOR</name>
<proteinExistence type="predicted"/>
<dbReference type="EMBL" id="AP011948">
    <property type="protein sequence ID" value="BAM41414.1"/>
    <property type="molecule type" value="Genomic_DNA"/>
</dbReference>
<evidence type="ECO:0000313" key="2">
    <source>
        <dbReference type="Proteomes" id="UP000003786"/>
    </source>
</evidence>
<keyword evidence="2" id="KW-1185">Reference proteome</keyword>
<dbReference type="VEuPathDB" id="PiroplasmaDB:TOT_030000676"/>
<sequence length="295" mass="34621">MNGLNYILEPCISKMYTRNWSLKSLRFISKSSKTPFKRKTEDSTQKTLEKLQEYDTPLTHEAIRSDSSKLDWRPSNDEPKPGFVVPTRFRISLNQRVSGKDMSITYSRDVSSTNTYTDFCGLRFPTLETTRNRNYWKVTTTRKVDPLMREYIYFIHTLDPGRFRVERIGERYGYDSRVIVTNTSDSKAPQLCKIEDKRIDLGEQRLQIKEAAYRDNVGYIQRSNEQEDSELEYKGDKDTVDWLYRQSVIAESMSAFPYPSTRKPMPKRVDVDLTVKNDKNVKVINWIDPTDKVII</sequence>
<gene>
    <name evidence="1" type="ORF">TOT_030000676</name>
</gene>
<dbReference type="RefSeq" id="XP_009691715.1">
    <property type="nucleotide sequence ID" value="XM_009693420.1"/>
</dbReference>
<dbReference type="eggNOG" id="ENOG502SNDQ">
    <property type="taxonomic scope" value="Eukaryota"/>
</dbReference>
<dbReference type="OMA" id="TADWVYR"/>
<evidence type="ECO:0000313" key="1">
    <source>
        <dbReference type="EMBL" id="BAM41414.1"/>
    </source>
</evidence>
<dbReference type="AlphaFoldDB" id="J4DPW5"/>
<dbReference type="OrthoDB" id="360191at2759"/>
<organism evidence="1 2">
    <name type="scientific">Theileria orientalis strain Shintoku</name>
    <dbReference type="NCBI Taxonomy" id="869250"/>
    <lineage>
        <taxon>Eukaryota</taxon>
        <taxon>Sar</taxon>
        <taxon>Alveolata</taxon>
        <taxon>Apicomplexa</taxon>
        <taxon>Aconoidasida</taxon>
        <taxon>Piroplasmida</taxon>
        <taxon>Theileriidae</taxon>
        <taxon>Theileria</taxon>
    </lineage>
</organism>
<protein>
    <submittedName>
        <fullName evidence="1">Uncharacterized protein</fullName>
    </submittedName>
</protein>
<reference evidence="1 2" key="1">
    <citation type="journal article" date="2012" name="MBio">
        <title>Comparative genome analysis of three eukaryotic parasites with differing abilities to transform leukocytes reveals key mediators of Theileria-induced leukocyte transformation.</title>
        <authorList>
            <person name="Hayashida K."/>
            <person name="Hara Y."/>
            <person name="Abe T."/>
            <person name="Yamasaki C."/>
            <person name="Toyoda A."/>
            <person name="Kosuge T."/>
            <person name="Suzuki Y."/>
            <person name="Sato Y."/>
            <person name="Kawashima S."/>
            <person name="Katayama T."/>
            <person name="Wakaguri H."/>
            <person name="Inoue N."/>
            <person name="Homma K."/>
            <person name="Tada-Umezaki M."/>
            <person name="Yagi Y."/>
            <person name="Fujii Y."/>
            <person name="Habara T."/>
            <person name="Kanehisa M."/>
            <person name="Watanabe H."/>
            <person name="Ito K."/>
            <person name="Gojobori T."/>
            <person name="Sugawara H."/>
            <person name="Imanishi T."/>
            <person name="Weir W."/>
            <person name="Gardner M."/>
            <person name="Pain A."/>
            <person name="Shiels B."/>
            <person name="Hattori M."/>
            <person name="Nene V."/>
            <person name="Sugimoto C."/>
        </authorList>
    </citation>
    <scope>NUCLEOTIDE SEQUENCE [LARGE SCALE GENOMIC DNA]</scope>
    <source>
        <strain evidence="1 2">Shintoku</strain>
    </source>
</reference>
<accession>J4DPW5</accession>